<dbReference type="GO" id="GO:0051015">
    <property type="term" value="F:actin filament binding"/>
    <property type="evidence" value="ECO:0007669"/>
    <property type="project" value="UniProtKB-ARBA"/>
</dbReference>
<organism evidence="9 10">
    <name type="scientific">Fraxinus pennsylvanica</name>
    <dbReference type="NCBI Taxonomy" id="56036"/>
    <lineage>
        <taxon>Eukaryota</taxon>
        <taxon>Viridiplantae</taxon>
        <taxon>Streptophyta</taxon>
        <taxon>Embryophyta</taxon>
        <taxon>Tracheophyta</taxon>
        <taxon>Spermatophyta</taxon>
        <taxon>Magnoliopsida</taxon>
        <taxon>eudicotyledons</taxon>
        <taxon>Gunneridae</taxon>
        <taxon>Pentapetalae</taxon>
        <taxon>asterids</taxon>
        <taxon>lamiids</taxon>
        <taxon>Lamiales</taxon>
        <taxon>Oleaceae</taxon>
        <taxon>Oleeae</taxon>
        <taxon>Fraxinus</taxon>
    </lineage>
</organism>
<evidence type="ECO:0000256" key="4">
    <source>
        <dbReference type="ARBA" id="ARBA00022723"/>
    </source>
</evidence>
<evidence type="ECO:0000256" key="2">
    <source>
        <dbReference type="ARBA" id="ARBA00022676"/>
    </source>
</evidence>
<accession>A0AAD1YYF5</accession>
<dbReference type="FunFam" id="3.40.50.2000:FF:000027">
    <property type="entry name" value="Glycosyltransferase"/>
    <property type="match status" value="1"/>
</dbReference>
<evidence type="ECO:0000256" key="5">
    <source>
        <dbReference type="ARBA" id="ARBA00022833"/>
    </source>
</evidence>
<sequence>MASDEDTASEKPHAVCIPFPAQGHINPMIKLAILLHHKGFKITFVNTEHSHKRLIKSKSLQFLNSPLPDFDFKTIPDGLPPIDDDEMHQIPSLCDSTQKNCLAPFRRLLAQLNVTASPNSKVTCIVSDAIMTFTLEAAQEIGVPCALLRTTSAANLMCYLQLPRLIETGICPLKDEKDLTNGYLNSTVIDWVPGLIHLPLGDFPTFVRTTDANDLMLNFIINESKRALTAPAIIINTYDALENHVLKALSSLCPPLYPVGPLQLLTNGRKVEPLGSSLWKEEPECLDWLSTKDSESVLYVNFGSIASISSHQLIELAWGLCNSGMNFLWIVREDLVMGESAALPLQFKEETKGRSFIARWCDQEQVLKHPSVGGFLSHCGWNSIGDSLSSGVPIICWPFFGDQFLNSRYACSVWGTGMEIGNDVNRDEVESIVRELMEGDKGKEMKKRAKEWKEKSEEACVSAWMNLDKVVKEVLLFKFSTLSRFSFSSIQQFFNSFFSKKAMSFIGTQQKCKACEKTVYPVELLSADGVSYHKSCFKCSHCKGTLKLGNYSSMEGVLYCKPHFEQLFKETGNFSKNFQSPAKSAEKLTPELTRSPSKAAGMFSGTQDKCATCGKTAYPLEKVTVENQSYHKSCFRCSHGGCSLTPSNYAALDGILYCKPHFSQLFKEKGSYNHLVKSASMKHPTAAVPDS</sequence>
<dbReference type="CDD" id="cd09440">
    <property type="entry name" value="LIM1_SF3"/>
    <property type="match status" value="1"/>
</dbReference>
<dbReference type="FunFam" id="2.10.110.10:FF:000002">
    <property type="entry name" value="LIM domain and actin-binding 1"/>
    <property type="match status" value="2"/>
</dbReference>
<evidence type="ECO:0000256" key="3">
    <source>
        <dbReference type="ARBA" id="ARBA00022679"/>
    </source>
</evidence>
<reference evidence="9" key="1">
    <citation type="submission" date="2023-05" db="EMBL/GenBank/DDBJ databases">
        <authorList>
            <person name="Huff M."/>
        </authorList>
    </citation>
    <scope>NUCLEOTIDE SEQUENCE</scope>
</reference>
<dbReference type="GO" id="GO:0080044">
    <property type="term" value="F:quercetin 7-O-glucosyltransferase activity"/>
    <property type="evidence" value="ECO:0007669"/>
    <property type="project" value="TreeGrafter"/>
</dbReference>
<feature type="domain" description="LIM zinc-binding" evidence="8">
    <location>
        <begin position="608"/>
        <end position="668"/>
    </location>
</feature>
<dbReference type="InterPro" id="IPR001781">
    <property type="entry name" value="Znf_LIM"/>
</dbReference>
<keyword evidence="3" id="KW-0808">Transferase</keyword>
<dbReference type="GO" id="GO:0080043">
    <property type="term" value="F:quercetin 3-O-glucosyltransferase activity"/>
    <property type="evidence" value="ECO:0007669"/>
    <property type="project" value="TreeGrafter"/>
</dbReference>
<protein>
    <recommendedName>
        <fullName evidence="8">LIM zinc-binding domain-containing protein</fullName>
    </recommendedName>
</protein>
<dbReference type="PROSITE" id="PS00375">
    <property type="entry name" value="UDPGT"/>
    <property type="match status" value="1"/>
</dbReference>
<dbReference type="Proteomes" id="UP000834106">
    <property type="component" value="Chromosome 4"/>
</dbReference>
<evidence type="ECO:0000259" key="8">
    <source>
        <dbReference type="PROSITE" id="PS50023"/>
    </source>
</evidence>
<dbReference type="InterPro" id="IPR035595">
    <property type="entry name" value="UDP_glycos_trans_CS"/>
</dbReference>
<dbReference type="SMART" id="SM00132">
    <property type="entry name" value="LIM"/>
    <property type="match status" value="2"/>
</dbReference>
<evidence type="ECO:0000256" key="1">
    <source>
        <dbReference type="ARBA" id="ARBA00009995"/>
    </source>
</evidence>
<comment type="similarity">
    <text evidence="1">Belongs to the UDP-glycosyltransferase family.</text>
</comment>
<dbReference type="Gene3D" id="2.10.110.10">
    <property type="entry name" value="Cysteine Rich Protein"/>
    <property type="match status" value="2"/>
</dbReference>
<feature type="domain" description="LIM zinc-binding" evidence="8">
    <location>
        <begin position="510"/>
        <end position="570"/>
    </location>
</feature>
<dbReference type="Pfam" id="PF00201">
    <property type="entry name" value="UDPGT"/>
    <property type="match status" value="1"/>
</dbReference>
<keyword evidence="4 7" id="KW-0479">Metal-binding</keyword>
<dbReference type="PROSITE" id="PS00478">
    <property type="entry name" value="LIM_DOMAIN_1"/>
    <property type="match status" value="1"/>
</dbReference>
<keyword evidence="6 7" id="KW-0440">LIM domain</keyword>
<dbReference type="EMBL" id="OU503039">
    <property type="protein sequence ID" value="CAI9759707.1"/>
    <property type="molecule type" value="Genomic_DNA"/>
</dbReference>
<evidence type="ECO:0000313" key="10">
    <source>
        <dbReference type="Proteomes" id="UP000834106"/>
    </source>
</evidence>
<dbReference type="SUPFAM" id="SSF57716">
    <property type="entry name" value="Glucocorticoid receptor-like (DNA-binding domain)"/>
    <property type="match status" value="4"/>
</dbReference>
<dbReference type="PANTHER" id="PTHR11926:SF1445">
    <property type="entry name" value="GLYCOSYLTRANSFERASE"/>
    <property type="match status" value="1"/>
</dbReference>
<dbReference type="PANTHER" id="PTHR11926">
    <property type="entry name" value="GLUCOSYL/GLUCURONOSYL TRANSFERASES"/>
    <property type="match status" value="1"/>
</dbReference>
<dbReference type="PROSITE" id="PS50023">
    <property type="entry name" value="LIM_DOMAIN_2"/>
    <property type="match status" value="2"/>
</dbReference>
<dbReference type="GO" id="GO:0046872">
    <property type="term" value="F:metal ion binding"/>
    <property type="evidence" value="ECO:0007669"/>
    <property type="project" value="UniProtKB-KW"/>
</dbReference>
<dbReference type="CDD" id="cd09441">
    <property type="entry name" value="LIM2_SF3"/>
    <property type="match status" value="1"/>
</dbReference>
<dbReference type="FunFam" id="3.40.50.2000:FF:000065">
    <property type="entry name" value="Glycosyltransferase"/>
    <property type="match status" value="1"/>
</dbReference>
<dbReference type="Pfam" id="PF00412">
    <property type="entry name" value="LIM"/>
    <property type="match status" value="2"/>
</dbReference>
<gene>
    <name evidence="9" type="ORF">FPE_LOCUS7137</name>
</gene>
<evidence type="ECO:0000313" key="9">
    <source>
        <dbReference type="EMBL" id="CAI9759707.1"/>
    </source>
</evidence>
<dbReference type="Gene3D" id="3.40.50.2000">
    <property type="entry name" value="Glycogen Phosphorylase B"/>
    <property type="match status" value="2"/>
</dbReference>
<dbReference type="AlphaFoldDB" id="A0AAD1YYF5"/>
<proteinExistence type="inferred from homology"/>
<keyword evidence="5 7" id="KW-0862">Zinc</keyword>
<name>A0AAD1YYF5_9LAMI</name>
<evidence type="ECO:0000256" key="7">
    <source>
        <dbReference type="PROSITE-ProRule" id="PRU00125"/>
    </source>
</evidence>
<keyword evidence="2" id="KW-0328">Glycosyltransferase</keyword>
<dbReference type="CDD" id="cd03784">
    <property type="entry name" value="GT1_Gtf-like"/>
    <property type="match status" value="1"/>
</dbReference>
<evidence type="ECO:0000256" key="6">
    <source>
        <dbReference type="ARBA" id="ARBA00023038"/>
    </source>
</evidence>
<dbReference type="GO" id="GO:0051017">
    <property type="term" value="P:actin filament bundle assembly"/>
    <property type="evidence" value="ECO:0007669"/>
    <property type="project" value="UniProtKB-ARBA"/>
</dbReference>
<dbReference type="InterPro" id="IPR002213">
    <property type="entry name" value="UDP_glucos_trans"/>
</dbReference>
<keyword evidence="10" id="KW-1185">Reference proteome</keyword>
<dbReference type="SUPFAM" id="SSF53756">
    <property type="entry name" value="UDP-Glycosyltransferase/glycogen phosphorylase"/>
    <property type="match status" value="1"/>
</dbReference>